<dbReference type="AlphaFoldDB" id="A0A850PHK3"/>
<name>A0A850PHK3_9MYCO</name>
<dbReference type="PANTHER" id="PTHR14859:SF1">
    <property type="entry name" value="PGAP2-INTERACTING PROTEIN"/>
    <property type="match status" value="1"/>
</dbReference>
<dbReference type="SUPFAM" id="SSF56219">
    <property type="entry name" value="DNase I-like"/>
    <property type="match status" value="1"/>
</dbReference>
<evidence type="ECO:0000313" key="3">
    <source>
        <dbReference type="Proteomes" id="UP000570517"/>
    </source>
</evidence>
<dbReference type="EMBL" id="JABFYL010000018">
    <property type="protein sequence ID" value="NVN49859.1"/>
    <property type="molecule type" value="Genomic_DNA"/>
</dbReference>
<dbReference type="GO" id="GO:0016020">
    <property type="term" value="C:membrane"/>
    <property type="evidence" value="ECO:0007669"/>
    <property type="project" value="GOC"/>
</dbReference>
<accession>A0A850PHK3</accession>
<dbReference type="Gene3D" id="3.60.10.10">
    <property type="entry name" value="Endonuclease/exonuclease/phosphatase"/>
    <property type="match status" value="1"/>
</dbReference>
<dbReference type="PANTHER" id="PTHR14859">
    <property type="entry name" value="CALCOFLUOR WHITE HYPERSENSITIVE PROTEIN PRECURSOR"/>
    <property type="match status" value="1"/>
</dbReference>
<dbReference type="InterPro" id="IPR005135">
    <property type="entry name" value="Endo/exonuclease/phosphatase"/>
</dbReference>
<sequence length="261" mass="28314">MRSVRVATFNILHGRTVEDGVVDRDRLWASVRELDADVLALQEVDLDQDRSGRVDLTAVAADAMGAVAHRFVAAVSGTPGATWMAATGAEQPGTSAYGIALLSRFPATDWQVLRLPTIRARVPMYLPEPHRVRIVREEPRAAVIAQLDTPLGPLTVANTHLSFIPGWNRRQLRRLVRMLHYRPGPHLLMGDLNLPPGAAARCSRMRALASAPTFPAAAPQRQIDHILTDHPGLRASGDRAFAAPLSDHRPLVVDLAVTGAG</sequence>
<protein>
    <recommendedName>
        <fullName evidence="1">Endonuclease/exonuclease/phosphatase domain-containing protein</fullName>
    </recommendedName>
</protein>
<dbReference type="Proteomes" id="UP000570517">
    <property type="component" value="Unassembled WGS sequence"/>
</dbReference>
<dbReference type="GO" id="GO:0003824">
    <property type="term" value="F:catalytic activity"/>
    <property type="evidence" value="ECO:0007669"/>
    <property type="project" value="InterPro"/>
</dbReference>
<organism evidence="2 3">
    <name type="scientific">Mycolicibacterium hippocampi</name>
    <dbReference type="NCBI Taxonomy" id="659824"/>
    <lineage>
        <taxon>Bacteria</taxon>
        <taxon>Bacillati</taxon>
        <taxon>Actinomycetota</taxon>
        <taxon>Actinomycetes</taxon>
        <taxon>Mycobacteriales</taxon>
        <taxon>Mycobacteriaceae</taxon>
        <taxon>Mycolicibacterium</taxon>
    </lineage>
</organism>
<reference evidence="2 3" key="1">
    <citation type="submission" date="2020-05" db="EMBL/GenBank/DDBJ databases">
        <title>Draft genome sequence of Mycobacterium hippocampi DL, isolated from European seabass, Dicentrarchus labrax, reared in fish farms.</title>
        <authorList>
            <person name="Stathopoulou P."/>
            <person name="Asimakis E."/>
            <person name="Tzokas K."/>
            <person name="Batargias C."/>
            <person name="Tsiamis G."/>
        </authorList>
    </citation>
    <scope>NUCLEOTIDE SEQUENCE [LARGE SCALE GENOMIC DNA]</scope>
    <source>
        <strain evidence="2 3">DL</strain>
    </source>
</reference>
<proteinExistence type="predicted"/>
<dbReference type="InterPro" id="IPR051916">
    <property type="entry name" value="GPI-anchor_lipid_remodeler"/>
</dbReference>
<evidence type="ECO:0000313" key="2">
    <source>
        <dbReference type="EMBL" id="NVN49859.1"/>
    </source>
</evidence>
<dbReference type="Pfam" id="PF03372">
    <property type="entry name" value="Exo_endo_phos"/>
    <property type="match status" value="1"/>
</dbReference>
<keyword evidence="3" id="KW-1185">Reference proteome</keyword>
<dbReference type="GO" id="GO:0006506">
    <property type="term" value="P:GPI anchor biosynthetic process"/>
    <property type="evidence" value="ECO:0007669"/>
    <property type="project" value="TreeGrafter"/>
</dbReference>
<feature type="domain" description="Endonuclease/exonuclease/phosphatase" evidence="1">
    <location>
        <begin position="7"/>
        <end position="248"/>
    </location>
</feature>
<dbReference type="InterPro" id="IPR036691">
    <property type="entry name" value="Endo/exonu/phosph_ase_sf"/>
</dbReference>
<comment type="caution">
    <text evidence="2">The sequence shown here is derived from an EMBL/GenBank/DDBJ whole genome shotgun (WGS) entry which is preliminary data.</text>
</comment>
<gene>
    <name evidence="2" type="ORF">HLY00_162</name>
</gene>
<evidence type="ECO:0000259" key="1">
    <source>
        <dbReference type="Pfam" id="PF03372"/>
    </source>
</evidence>